<accession>A0A1R4INV4</accession>
<evidence type="ECO:0000256" key="1">
    <source>
        <dbReference type="ARBA" id="ARBA00010928"/>
    </source>
</evidence>
<feature type="domain" description="Gfo/Idh/MocA-like oxidoreductase N-terminal" evidence="3">
    <location>
        <begin position="4"/>
        <end position="121"/>
    </location>
</feature>
<dbReference type="PANTHER" id="PTHR43708:SF5">
    <property type="entry name" value="CONSERVED EXPRESSED OXIDOREDUCTASE (EUROFUNG)-RELATED"/>
    <property type="match status" value="1"/>
</dbReference>
<evidence type="ECO:0000313" key="5">
    <source>
        <dbReference type="Proteomes" id="UP000196320"/>
    </source>
</evidence>
<dbReference type="InterPro" id="IPR036291">
    <property type="entry name" value="NAD(P)-bd_dom_sf"/>
</dbReference>
<dbReference type="AlphaFoldDB" id="A0A1R4INV4"/>
<reference evidence="4 5" key="1">
    <citation type="submission" date="2017-02" db="EMBL/GenBank/DDBJ databases">
        <authorList>
            <person name="Peterson S.W."/>
        </authorList>
    </citation>
    <scope>NUCLEOTIDE SEQUENCE [LARGE SCALE GENOMIC DNA]</scope>
    <source>
        <strain evidence="4 5">B Mb 05.01</strain>
    </source>
</reference>
<evidence type="ECO:0000259" key="3">
    <source>
        <dbReference type="Pfam" id="PF01408"/>
    </source>
</evidence>
<dbReference type="OrthoDB" id="256869at2"/>
<dbReference type="RefSeq" id="WP_087130015.1">
    <property type="nucleotide sequence ID" value="NZ_FUKO01000011.1"/>
</dbReference>
<organism evidence="4 5">
    <name type="scientific">Microbacterium esteraromaticum</name>
    <dbReference type="NCBI Taxonomy" id="57043"/>
    <lineage>
        <taxon>Bacteria</taxon>
        <taxon>Bacillati</taxon>
        <taxon>Actinomycetota</taxon>
        <taxon>Actinomycetes</taxon>
        <taxon>Micrococcales</taxon>
        <taxon>Microbacteriaceae</taxon>
        <taxon>Microbacterium</taxon>
    </lineage>
</organism>
<dbReference type="InterPro" id="IPR000683">
    <property type="entry name" value="Gfo/Idh/MocA-like_OxRdtase_N"/>
</dbReference>
<keyword evidence="5" id="KW-1185">Reference proteome</keyword>
<dbReference type="Proteomes" id="UP000196320">
    <property type="component" value="Unassembled WGS sequence"/>
</dbReference>
<dbReference type="InterPro" id="IPR051317">
    <property type="entry name" value="Gfo/Idh/MocA_oxidoreduct"/>
</dbReference>
<gene>
    <name evidence="4" type="ORF">FM104_03205</name>
</gene>
<comment type="similarity">
    <text evidence="1">Belongs to the Gfo/Idh/MocA family.</text>
</comment>
<evidence type="ECO:0000256" key="2">
    <source>
        <dbReference type="ARBA" id="ARBA00023002"/>
    </source>
</evidence>
<name>A0A1R4INV4_9MICO</name>
<dbReference type="SUPFAM" id="SSF51735">
    <property type="entry name" value="NAD(P)-binding Rossmann-fold domains"/>
    <property type="match status" value="1"/>
</dbReference>
<keyword evidence="2" id="KW-0560">Oxidoreductase</keyword>
<protein>
    <submittedName>
        <fullName evidence="4">Putative dehydrogenase</fullName>
    </submittedName>
</protein>
<dbReference type="GO" id="GO:0016491">
    <property type="term" value="F:oxidoreductase activity"/>
    <property type="evidence" value="ECO:0007669"/>
    <property type="project" value="UniProtKB-KW"/>
</dbReference>
<evidence type="ECO:0000313" key="4">
    <source>
        <dbReference type="EMBL" id="SJN21547.1"/>
    </source>
</evidence>
<proteinExistence type="inferred from homology"/>
<dbReference type="EMBL" id="FUKO01000011">
    <property type="protein sequence ID" value="SJN21547.1"/>
    <property type="molecule type" value="Genomic_DNA"/>
</dbReference>
<dbReference type="GO" id="GO:0000166">
    <property type="term" value="F:nucleotide binding"/>
    <property type="evidence" value="ECO:0007669"/>
    <property type="project" value="InterPro"/>
</dbReference>
<dbReference type="Pfam" id="PF01408">
    <property type="entry name" value="GFO_IDH_MocA"/>
    <property type="match status" value="1"/>
</dbReference>
<dbReference type="PANTHER" id="PTHR43708">
    <property type="entry name" value="CONSERVED EXPRESSED OXIDOREDUCTASE (EUROFUNG)"/>
    <property type="match status" value="1"/>
</dbReference>
<dbReference type="Gene3D" id="3.40.50.720">
    <property type="entry name" value="NAD(P)-binding Rossmann-like Domain"/>
    <property type="match status" value="1"/>
</dbReference>
<sequence length="287" mass="30612">MNPLNVGLVGIENSHAEEIIHYLNVEHVGARGARISAIVGDGSDRADQLSRLGGIETIAETSADLLGTVDALIVTSRDGAHHRAHAVPFLESGYPVWVDKPLAASTADAEAIIAAAHRGHAPLTSSSAVRWVPDTDEIVAGMEHIGELQTVTVTGPADPTSEYSGIFFYGIHAADVAQRIVPGTPDAVDVQLTRDAVVARYVANDVLVTLELVRPDDDGRVPFRAMAVGRHGVSAGEIRLGDDYVAPGVEAFLNMLRTGTPPVAYEQLLAPIKVLESIREQEARFRR</sequence>